<keyword evidence="5" id="KW-0547">Nucleotide-binding</keyword>
<dbReference type="Gene3D" id="1.10.287.560">
    <property type="entry name" value="Histidine kinase CheA-like, homodimeric domain"/>
    <property type="match status" value="1"/>
</dbReference>
<dbReference type="SMART" id="SM01231">
    <property type="entry name" value="H-kinase_dim"/>
    <property type="match status" value="1"/>
</dbReference>
<dbReference type="SMART" id="SM00387">
    <property type="entry name" value="HATPase_c"/>
    <property type="match status" value="1"/>
</dbReference>
<keyword evidence="4" id="KW-0145">Chemotaxis</keyword>
<dbReference type="SUPFAM" id="SSF50341">
    <property type="entry name" value="CheW-like"/>
    <property type="match status" value="1"/>
</dbReference>
<keyword evidence="5" id="KW-0067">ATP-binding</keyword>
<evidence type="ECO:0000256" key="4">
    <source>
        <dbReference type="ARBA" id="ARBA00022500"/>
    </source>
</evidence>
<dbReference type="InterPro" id="IPR003594">
    <property type="entry name" value="HATPase_dom"/>
</dbReference>
<dbReference type="Gene3D" id="3.30.565.10">
    <property type="entry name" value="Histidine kinase-like ATPase, C-terminal domain"/>
    <property type="match status" value="1"/>
</dbReference>
<comment type="caution">
    <text evidence="10">The sequence shown here is derived from an EMBL/GenBank/DDBJ whole genome shotgun (WGS) entry which is preliminary data.</text>
</comment>
<dbReference type="PANTHER" id="PTHR43395:SF10">
    <property type="entry name" value="CHEMOTAXIS PROTEIN CHEA"/>
    <property type="match status" value="1"/>
</dbReference>
<keyword evidence="11" id="KW-1185">Reference proteome</keyword>
<dbReference type="SUPFAM" id="SSF47384">
    <property type="entry name" value="Homodimeric domain of signal transducing histidine kinase"/>
    <property type="match status" value="1"/>
</dbReference>
<comment type="function">
    <text evidence="7">Involved in the transmission of sensory signals from the chemoreceptors to the flagellar motors. CheA is autophosphorylated; it can transfer its phosphate group to either CheB or CheY.</text>
</comment>
<dbReference type="Pfam" id="PF02895">
    <property type="entry name" value="H-kinase_dim"/>
    <property type="match status" value="1"/>
</dbReference>
<dbReference type="InterPro" id="IPR036890">
    <property type="entry name" value="HATPase_C_sf"/>
</dbReference>
<dbReference type="InterPro" id="IPR051315">
    <property type="entry name" value="Bact_Chemotaxis_CheA"/>
</dbReference>
<reference evidence="10" key="1">
    <citation type="submission" date="2022-11" db="EMBL/GenBank/DDBJ databases">
        <title>Marinomonas sp. nov., isolated from marine algae.</title>
        <authorList>
            <person name="Choi D.G."/>
            <person name="Kim J.M."/>
            <person name="Lee J.K."/>
            <person name="Baek J.H."/>
            <person name="Jeon C.O."/>
        </authorList>
    </citation>
    <scope>NUCLEOTIDE SEQUENCE</scope>
    <source>
        <strain evidence="10">KJ51-3</strain>
    </source>
</reference>
<evidence type="ECO:0000256" key="7">
    <source>
        <dbReference type="ARBA" id="ARBA00035100"/>
    </source>
</evidence>
<evidence type="ECO:0000256" key="3">
    <source>
        <dbReference type="ARBA" id="ARBA00021495"/>
    </source>
</evidence>
<dbReference type="PRINTS" id="PR00344">
    <property type="entry name" value="BCTRLSENSOR"/>
</dbReference>
<accession>A0ABT3KGU2</accession>
<dbReference type="InterPro" id="IPR005467">
    <property type="entry name" value="His_kinase_dom"/>
</dbReference>
<dbReference type="CDD" id="cd16916">
    <property type="entry name" value="HATPase_CheA-like"/>
    <property type="match status" value="1"/>
</dbReference>
<dbReference type="InterPro" id="IPR036061">
    <property type="entry name" value="CheW-like_dom_sf"/>
</dbReference>
<dbReference type="Pfam" id="PF01584">
    <property type="entry name" value="CheW"/>
    <property type="match status" value="1"/>
</dbReference>
<name>A0ABT3KGU2_9GAMM</name>
<feature type="domain" description="CheW-like" evidence="9">
    <location>
        <begin position="251"/>
        <end position="300"/>
    </location>
</feature>
<dbReference type="EC" id="2.7.13.3" evidence="2"/>
<dbReference type="PROSITE" id="PS50109">
    <property type="entry name" value="HIS_KIN"/>
    <property type="match status" value="1"/>
</dbReference>
<dbReference type="Proteomes" id="UP001431181">
    <property type="component" value="Unassembled WGS sequence"/>
</dbReference>
<evidence type="ECO:0000256" key="1">
    <source>
        <dbReference type="ARBA" id="ARBA00000085"/>
    </source>
</evidence>
<evidence type="ECO:0000259" key="9">
    <source>
        <dbReference type="PROSITE" id="PS50851"/>
    </source>
</evidence>
<dbReference type="InterPro" id="IPR037006">
    <property type="entry name" value="CheA-like_homodim_sf"/>
</dbReference>
<gene>
    <name evidence="10" type="ORF">ONZ52_12610</name>
</gene>
<dbReference type="Pfam" id="PF02518">
    <property type="entry name" value="HATPase_c"/>
    <property type="match status" value="1"/>
</dbReference>
<dbReference type="SUPFAM" id="SSF55874">
    <property type="entry name" value="ATPase domain of HSP90 chaperone/DNA topoisomerase II/histidine kinase"/>
    <property type="match status" value="1"/>
</dbReference>
<dbReference type="InterPro" id="IPR036097">
    <property type="entry name" value="HisK_dim/P_sf"/>
</dbReference>
<evidence type="ECO:0000256" key="2">
    <source>
        <dbReference type="ARBA" id="ARBA00012438"/>
    </source>
</evidence>
<evidence type="ECO:0000259" key="8">
    <source>
        <dbReference type="PROSITE" id="PS50109"/>
    </source>
</evidence>
<dbReference type="InterPro" id="IPR004105">
    <property type="entry name" value="CheA-like_dim"/>
</dbReference>
<dbReference type="InterPro" id="IPR004358">
    <property type="entry name" value="Sig_transdc_His_kin-like_C"/>
</dbReference>
<dbReference type="EMBL" id="JAPEUL010000007">
    <property type="protein sequence ID" value="MCW4629755.1"/>
    <property type="molecule type" value="Genomic_DNA"/>
</dbReference>
<evidence type="ECO:0000256" key="5">
    <source>
        <dbReference type="ARBA" id="ARBA00022840"/>
    </source>
</evidence>
<evidence type="ECO:0000256" key="6">
    <source>
        <dbReference type="ARBA" id="ARBA00023012"/>
    </source>
</evidence>
<dbReference type="PANTHER" id="PTHR43395">
    <property type="entry name" value="SENSOR HISTIDINE KINASE CHEA"/>
    <property type="match status" value="1"/>
</dbReference>
<dbReference type="InterPro" id="IPR002545">
    <property type="entry name" value="CheW-lke_dom"/>
</dbReference>
<proteinExistence type="predicted"/>
<feature type="domain" description="Histidine kinase" evidence="8">
    <location>
        <begin position="6"/>
        <end position="249"/>
    </location>
</feature>
<protein>
    <recommendedName>
        <fullName evidence="3">Chemotaxis protein CheA</fullName>
        <ecNumber evidence="2">2.7.13.3</ecNumber>
    </recommendedName>
</protein>
<evidence type="ECO:0000313" key="11">
    <source>
        <dbReference type="Proteomes" id="UP001431181"/>
    </source>
</evidence>
<sequence>MNDPTIRVPSSRLDKLMNLVGELVIVQARLNQVAASEYNEDLLSIAEELDQLTTQMRDQTFSIRMLPIGTTFGKFRRLVRDLSKELNKQIELITIGGETELDKMVLDKLSDPLIHLIRNSIDHGIESSDVRLSEGKPATGSITLTARHADSHVVITIQDDGKGLDTKRIHELAIERHLITHDAELSTAEVHQLIFEPGFSTAKAISDISGRGVGMDVVKRSILELGGTISIHSKEGEGTEFSVRLPMTLAIIEGLMVKVGDEYYVLPLSNVEECIEMPANLRAHVRTRQIIEVRGEQIPF</sequence>
<comment type="catalytic activity">
    <reaction evidence="1">
        <text>ATP + protein L-histidine = ADP + protein N-phospho-L-histidine.</text>
        <dbReference type="EC" id="2.7.13.3"/>
    </reaction>
</comment>
<keyword evidence="6" id="KW-0902">Two-component regulatory system</keyword>
<evidence type="ECO:0000313" key="10">
    <source>
        <dbReference type="EMBL" id="MCW4629755.1"/>
    </source>
</evidence>
<dbReference type="PROSITE" id="PS50851">
    <property type="entry name" value="CHEW"/>
    <property type="match status" value="1"/>
</dbReference>
<organism evidence="10 11">
    <name type="scientific">Marinomonas rhodophyticola</name>
    <dbReference type="NCBI Taxonomy" id="2992803"/>
    <lineage>
        <taxon>Bacteria</taxon>
        <taxon>Pseudomonadati</taxon>
        <taxon>Pseudomonadota</taxon>
        <taxon>Gammaproteobacteria</taxon>
        <taxon>Oceanospirillales</taxon>
        <taxon>Oceanospirillaceae</taxon>
        <taxon>Marinomonas</taxon>
    </lineage>
</organism>